<name>L7KPI5_9ACTN</name>
<proteinExistence type="predicted"/>
<dbReference type="eggNOG" id="ENOG5033EA6">
    <property type="taxonomic scope" value="Bacteria"/>
</dbReference>
<evidence type="ECO:0000313" key="2">
    <source>
        <dbReference type="EMBL" id="GAC49613.1"/>
    </source>
</evidence>
<protein>
    <recommendedName>
        <fullName evidence="1">TniQ domain-containing protein</fullName>
    </recommendedName>
</protein>
<dbReference type="Pfam" id="PF06527">
    <property type="entry name" value="TniQ"/>
    <property type="match status" value="1"/>
</dbReference>
<keyword evidence="3" id="KW-1185">Reference proteome</keyword>
<reference evidence="2 3" key="1">
    <citation type="submission" date="2012-12" db="EMBL/GenBank/DDBJ databases">
        <title>Whole genome shotgun sequence of Gordonia aichiensis NBRC 108223.</title>
        <authorList>
            <person name="Isaki-Nakamura S."/>
            <person name="Hosoyama A."/>
            <person name="Tsuchikane K."/>
            <person name="Ando Y."/>
            <person name="Baba S."/>
            <person name="Ohji S."/>
            <person name="Hamada M."/>
            <person name="Tamura T."/>
            <person name="Yamazoe A."/>
            <person name="Yamazaki S."/>
            <person name="Fujita N."/>
        </authorList>
    </citation>
    <scope>NUCLEOTIDE SEQUENCE [LARGE SCALE GENOMIC DNA]</scope>
    <source>
        <strain evidence="2 3">NBRC 108223</strain>
    </source>
</reference>
<evidence type="ECO:0000313" key="3">
    <source>
        <dbReference type="Proteomes" id="UP000010988"/>
    </source>
</evidence>
<dbReference type="STRING" id="1220583.GOACH_15_01060"/>
<sequence length="546" mass="60328">MPVRPHVQPSEALDSYLVRLARTNGLTPRALSQEITARAGAPVINGRAVLAGYTPMSAIVTTIADMGGLASGHVIDMTLARYLHGDAPGPGTRLPWTPRHGTAICPQCVGTHGFWPITWRLPQLAVCIEHRLVLHTMCPRCGKPFRTRRTPPLPNSLLECDSPISGSGTFVETCGQRLDALMRIDANPAQADAAAILLAVTHDGHDMQVAGKASSAVDYLSDHYALVLLLTHLAASGNGEEYYWAKTIRDDALARNASKQQLSRSLPLDMVARAEILALATEMLTRTTVAEVAHHLRLFARIIPSAPAGPRAWLLGHTRRTPFMDELTRAVVAPERSFSYQLDHSPSTGGVGARHIPQAISAPVYEQYFADALGVTADTGRVFVSLCLARRTLASGTWVSAGELIGIPPRVARQTPMNVSPRLKVPITELVGRVIAVEPLFAQSPPDYRQREQLVLQLVELRELWFDPWRHQHRIPGAADNTFANTCEWLWSTYALGLPYSQRWAHGWNNERRYRYRQWCDRLPSRVSTATVLSRRRLATWGITPR</sequence>
<organism evidence="2 3">
    <name type="scientific">Gordonia aichiensis NBRC 108223</name>
    <dbReference type="NCBI Taxonomy" id="1220583"/>
    <lineage>
        <taxon>Bacteria</taxon>
        <taxon>Bacillati</taxon>
        <taxon>Actinomycetota</taxon>
        <taxon>Actinomycetes</taxon>
        <taxon>Mycobacteriales</taxon>
        <taxon>Gordoniaceae</taxon>
        <taxon>Gordonia</taxon>
    </lineage>
</organism>
<dbReference type="RefSeq" id="WP_005176065.1">
    <property type="nucleotide sequence ID" value="NZ_BANR01000015.1"/>
</dbReference>
<gene>
    <name evidence="2" type="ORF">GOACH_15_01060</name>
</gene>
<accession>L7KPI5</accession>
<dbReference type="OrthoDB" id="3874088at2"/>
<dbReference type="AlphaFoldDB" id="L7KPI5"/>
<dbReference type="Proteomes" id="UP000010988">
    <property type="component" value="Unassembled WGS sequence"/>
</dbReference>
<dbReference type="EMBL" id="BANR01000015">
    <property type="protein sequence ID" value="GAC49613.1"/>
    <property type="molecule type" value="Genomic_DNA"/>
</dbReference>
<comment type="caution">
    <text evidence="2">The sequence shown here is derived from an EMBL/GenBank/DDBJ whole genome shotgun (WGS) entry which is preliminary data.</text>
</comment>
<dbReference type="InterPro" id="IPR009492">
    <property type="entry name" value="TniQ"/>
</dbReference>
<evidence type="ECO:0000259" key="1">
    <source>
        <dbReference type="Pfam" id="PF06527"/>
    </source>
</evidence>
<feature type="domain" description="TniQ" evidence="1">
    <location>
        <begin position="2"/>
        <end position="134"/>
    </location>
</feature>